<dbReference type="AlphaFoldDB" id="A0A6B0YV95"/>
<comment type="caution">
    <text evidence="1">The sequence shown here is derived from an EMBL/GenBank/DDBJ whole genome shotgun (WGS) entry which is preliminary data.</text>
</comment>
<dbReference type="EMBL" id="VXRG01000133">
    <property type="protein sequence ID" value="MXY95044.1"/>
    <property type="molecule type" value="Genomic_DNA"/>
</dbReference>
<name>A0A6B0YV95_9CHLR</name>
<organism evidence="1">
    <name type="scientific">Caldilineaceae bacterium SB0664_bin_27</name>
    <dbReference type="NCBI Taxonomy" id="2605260"/>
    <lineage>
        <taxon>Bacteria</taxon>
        <taxon>Bacillati</taxon>
        <taxon>Chloroflexota</taxon>
        <taxon>Caldilineae</taxon>
        <taxon>Caldilineales</taxon>
        <taxon>Caldilineaceae</taxon>
    </lineage>
</organism>
<accession>A0A6B0YV95</accession>
<protein>
    <submittedName>
        <fullName evidence="1">Thioredoxin family protein</fullName>
    </submittedName>
</protein>
<evidence type="ECO:0000313" key="1">
    <source>
        <dbReference type="EMBL" id="MXY95044.1"/>
    </source>
</evidence>
<sequence length="37" mass="4034">MAFTLELGEKAIDFKLIATDGEIYTHASYDDAATLVV</sequence>
<proteinExistence type="predicted"/>
<feature type="non-terminal residue" evidence="1">
    <location>
        <position position="37"/>
    </location>
</feature>
<reference evidence="1" key="1">
    <citation type="submission" date="2019-09" db="EMBL/GenBank/DDBJ databases">
        <title>Characterisation of the sponge microbiome using genome-centric metagenomics.</title>
        <authorList>
            <person name="Engelberts J.P."/>
            <person name="Robbins S.J."/>
            <person name="De Goeij J.M."/>
            <person name="Aranda M."/>
            <person name="Bell S.C."/>
            <person name="Webster N.S."/>
        </authorList>
    </citation>
    <scope>NUCLEOTIDE SEQUENCE</scope>
    <source>
        <strain evidence="1">SB0664_bin_27</strain>
    </source>
</reference>
<gene>
    <name evidence="1" type="ORF">F4Y42_16510</name>
</gene>